<evidence type="ECO:0000259" key="12">
    <source>
        <dbReference type="Pfam" id="PF13880"/>
    </source>
</evidence>
<name>E3RP24_PYRTT</name>
<keyword evidence="6" id="KW-0862">Zinc</keyword>
<evidence type="ECO:0000256" key="3">
    <source>
        <dbReference type="ARBA" id="ARBA00022679"/>
    </source>
</evidence>
<evidence type="ECO:0000256" key="10">
    <source>
        <dbReference type="SAM" id="MobiDB-lite"/>
    </source>
</evidence>
<dbReference type="EMBL" id="GL534277">
    <property type="protein sequence ID" value="EFQ92515.1"/>
    <property type="molecule type" value="Genomic_DNA"/>
</dbReference>
<evidence type="ECO:0000256" key="2">
    <source>
        <dbReference type="ARBA" id="ARBA00005816"/>
    </source>
</evidence>
<dbReference type="InterPro" id="IPR028005">
    <property type="entry name" value="AcTrfase_ESCO_Znf_dom"/>
</dbReference>
<feature type="region of interest" description="Disordered" evidence="10">
    <location>
        <begin position="491"/>
        <end position="987"/>
    </location>
</feature>
<dbReference type="GO" id="GO:0000785">
    <property type="term" value="C:chromatin"/>
    <property type="evidence" value="ECO:0007669"/>
    <property type="project" value="TreeGrafter"/>
</dbReference>
<dbReference type="AlphaFoldDB" id="E3RP24"/>
<sequence>MASFVAKKVMRTYSRQTKRSIYNGEPPTKRRRVESAAQSIETAIVESSTDAQTLNTSSPPRECSTPPPSSPKDSPAIFSDEPPRSSPPSSPTPRSSPTPPQKRRPVFSIFKKQGRPKTAAKQPLLERSDNAQTPPKAGSKKKHMVQMQLDLASETRKTCKTCGMQYIPSNAEDAALHKKFHAMNLGGVDFTKAVIERFRKNEVWSGGGGSFIAVVGRRDGLALRNRASDVLKVVTTELAAVPISDEELWSQTKNIAMMPISERETKTAKTDMVAKDEGALPLFDRFKVYLYFQGNKCIGACLAERIWEAYSILEPAAPSGQSSEVSVAPQSSSISISNQSGPAILGISRIWTSNQHRKKGIATRLLDCASSDFLYGFKIDKAKVAFSQPTESGGNLARKWFMLEDAASPPLKTKKSVRIASPTTTIPPHPDFAHEDVTLNELMAMRSTQGPPSSPPPPITPAGFANNSITASEANAQVVGKDAMATADTLPSAKPLYNRPQAALSPGRVPPNPFAKTLASLESQEKEGATEERTSTQRPSLGNNRASLDVESFKNLLLTGKPTPRPSGPSAQPMSASGTHFESGSSTDASSISRQSIFEHPQETQEESPQTPVNMPESDEDDNIGAVSEVNKGKKKPPPTPKHRHGKLVTQRQPQTVSFDTFTATDSAFPPVIRRADSSDTSKPLPPAPAIPLSPRINTQETTPIQSPPIRPRQEDSPTLSEGQTRPKKTPPPVPLARRQSQLKTSTVGSRPRSSSNLTISSQHSVDGLQSPVPNNYDPISGAGAKSPPAPPPSRRGARLANLGDASANSSSTELPQRAASIRTPRSVPETIQSPRQPTQESEPPSPAPSIHRSSSISSTRKAPRNVSGGSTGSTMPPPPPPPRRRQSNRSSLDQQRPYVPSSSSPTDSRRTSTEYRRSSTEIRRTSVASDRRSYATVDEKGENEYALYSPNEESEKRLGSSGDENVGVNSSGVGKEGTSIGARSDSSNILDDMEKFQREIDALRVKFKQSG</sequence>
<proteinExistence type="inferred from homology"/>
<dbReference type="eggNOG" id="KOG3014">
    <property type="taxonomic scope" value="Eukaryota"/>
</dbReference>
<feature type="compositionally biased region" description="Polar residues" evidence="10">
    <location>
        <begin position="739"/>
        <end position="765"/>
    </location>
</feature>
<dbReference type="OrthoDB" id="428854at2759"/>
<keyword evidence="3" id="KW-0808">Transferase</keyword>
<keyword evidence="4" id="KW-0479">Metal-binding</keyword>
<feature type="compositionally biased region" description="Polar residues" evidence="10">
    <location>
        <begin position="830"/>
        <end position="843"/>
    </location>
</feature>
<dbReference type="InterPro" id="IPR028009">
    <property type="entry name" value="ESCO_Acetyltransf_dom"/>
</dbReference>
<gene>
    <name evidence="13" type="ORF">PTT_10355</name>
</gene>
<dbReference type="GO" id="GO:0061733">
    <property type="term" value="F:protein-lysine-acetyltransferase activity"/>
    <property type="evidence" value="ECO:0007669"/>
    <property type="project" value="TreeGrafter"/>
</dbReference>
<dbReference type="Pfam" id="PF13878">
    <property type="entry name" value="zf-C2H2_3"/>
    <property type="match status" value="1"/>
</dbReference>
<feature type="domain" description="N-acetyltransferase ESCO acetyl-transferase" evidence="12">
    <location>
        <begin position="342"/>
        <end position="402"/>
    </location>
</feature>
<feature type="compositionally biased region" description="Polar residues" evidence="10">
    <location>
        <begin position="36"/>
        <end position="59"/>
    </location>
</feature>
<evidence type="ECO:0000259" key="11">
    <source>
        <dbReference type="Pfam" id="PF13878"/>
    </source>
</evidence>
<evidence type="ECO:0000256" key="1">
    <source>
        <dbReference type="ARBA" id="ARBA00004123"/>
    </source>
</evidence>
<keyword evidence="14" id="KW-1185">Reference proteome</keyword>
<feature type="compositionally biased region" description="Polar residues" evidence="10">
    <location>
        <begin position="536"/>
        <end position="546"/>
    </location>
</feature>
<dbReference type="GO" id="GO:0007064">
    <property type="term" value="P:mitotic sister chromatid cohesion"/>
    <property type="evidence" value="ECO:0007669"/>
    <property type="project" value="TreeGrafter"/>
</dbReference>
<keyword evidence="5" id="KW-0863">Zinc-finger</keyword>
<dbReference type="PANTHER" id="PTHR45884:SF2">
    <property type="entry name" value="N-ACETYLTRANSFERASE ECO"/>
    <property type="match status" value="1"/>
</dbReference>
<dbReference type="Proteomes" id="UP000001067">
    <property type="component" value="Unassembled WGS sequence"/>
</dbReference>
<evidence type="ECO:0000313" key="14">
    <source>
        <dbReference type="Proteomes" id="UP000001067"/>
    </source>
</evidence>
<protein>
    <submittedName>
        <fullName evidence="13">Uncharacterized protein</fullName>
    </submittedName>
</protein>
<feature type="compositionally biased region" description="Low complexity" evidence="10">
    <location>
        <begin position="849"/>
        <end position="859"/>
    </location>
</feature>
<feature type="compositionally biased region" description="Basic and acidic residues" evidence="10">
    <location>
        <begin position="908"/>
        <end position="944"/>
    </location>
</feature>
<keyword evidence="9" id="KW-0012">Acyltransferase</keyword>
<organism evidence="14">
    <name type="scientific">Pyrenophora teres f. teres (strain 0-1)</name>
    <name type="common">Barley net blotch fungus</name>
    <name type="synonym">Drechslera teres f. teres</name>
    <dbReference type="NCBI Taxonomy" id="861557"/>
    <lineage>
        <taxon>Eukaryota</taxon>
        <taxon>Fungi</taxon>
        <taxon>Dikarya</taxon>
        <taxon>Ascomycota</taxon>
        <taxon>Pezizomycotina</taxon>
        <taxon>Dothideomycetes</taxon>
        <taxon>Pleosporomycetidae</taxon>
        <taxon>Pleosporales</taxon>
        <taxon>Pleosporineae</taxon>
        <taxon>Pleosporaceae</taxon>
        <taxon>Pyrenophora</taxon>
    </lineage>
</organism>
<dbReference type="HOGENOM" id="CLU_308819_0_0_1"/>
<feature type="compositionally biased region" description="Basic residues" evidence="10">
    <location>
        <begin position="633"/>
        <end position="647"/>
    </location>
</feature>
<feature type="compositionally biased region" description="Pro residues" evidence="10">
    <location>
        <begin position="84"/>
        <end position="100"/>
    </location>
</feature>
<evidence type="ECO:0000256" key="4">
    <source>
        <dbReference type="ARBA" id="ARBA00022723"/>
    </source>
</evidence>
<feature type="compositionally biased region" description="Polar residues" evidence="10">
    <location>
        <begin position="569"/>
        <end position="596"/>
    </location>
</feature>
<keyword evidence="7" id="KW-0539">Nucleus</keyword>
<dbReference type="STRING" id="861557.E3RP24"/>
<evidence type="ECO:0000256" key="6">
    <source>
        <dbReference type="ARBA" id="ARBA00022833"/>
    </source>
</evidence>
<keyword evidence="8" id="KW-0131">Cell cycle</keyword>
<feature type="domain" description="N-acetyltransferase ESCO zinc-finger" evidence="11">
    <location>
        <begin position="146"/>
        <end position="183"/>
    </location>
</feature>
<evidence type="ECO:0000313" key="13">
    <source>
        <dbReference type="EMBL" id="EFQ92515.1"/>
    </source>
</evidence>
<comment type="similarity">
    <text evidence="2">Belongs to the acetyltransferase family. ECO subfamily.</text>
</comment>
<dbReference type="Pfam" id="PF13880">
    <property type="entry name" value="Acetyltransf_13"/>
    <property type="match status" value="1"/>
</dbReference>
<evidence type="ECO:0000256" key="7">
    <source>
        <dbReference type="ARBA" id="ARBA00023242"/>
    </source>
</evidence>
<evidence type="ECO:0000256" key="9">
    <source>
        <dbReference type="ARBA" id="ARBA00023315"/>
    </source>
</evidence>
<accession>E3RP24</accession>
<dbReference type="PANTHER" id="PTHR45884">
    <property type="entry name" value="N-ACETYLTRANSFERASE ECO"/>
    <property type="match status" value="1"/>
</dbReference>
<dbReference type="GO" id="GO:0008270">
    <property type="term" value="F:zinc ion binding"/>
    <property type="evidence" value="ECO:0007669"/>
    <property type="project" value="UniProtKB-KW"/>
</dbReference>
<dbReference type="GO" id="GO:0005634">
    <property type="term" value="C:nucleus"/>
    <property type="evidence" value="ECO:0007669"/>
    <property type="project" value="UniProtKB-SubCell"/>
</dbReference>
<comment type="subcellular location">
    <subcellularLocation>
        <location evidence="1">Nucleus</location>
    </subcellularLocation>
</comment>
<feature type="region of interest" description="Disordered" evidence="10">
    <location>
        <begin position="1"/>
        <end position="143"/>
    </location>
</feature>
<evidence type="ECO:0000256" key="8">
    <source>
        <dbReference type="ARBA" id="ARBA00023306"/>
    </source>
</evidence>
<feature type="compositionally biased region" description="Polar residues" evidence="10">
    <location>
        <begin position="650"/>
        <end position="666"/>
    </location>
</feature>
<evidence type="ECO:0000256" key="5">
    <source>
        <dbReference type="ARBA" id="ARBA00022771"/>
    </source>
</evidence>
<dbReference type="KEGG" id="pte:PTT_10355"/>
<reference evidence="13 14" key="1">
    <citation type="journal article" date="2010" name="Genome Biol.">
        <title>A first genome assembly of the barley fungal pathogen Pyrenophora teres f. teres.</title>
        <authorList>
            <person name="Ellwood S.R."/>
            <person name="Liu Z."/>
            <person name="Syme R.A."/>
            <person name="Lai Z."/>
            <person name="Hane J.K."/>
            <person name="Keiper F."/>
            <person name="Moffat C.S."/>
            <person name="Oliver R.P."/>
            <person name="Friesen T.L."/>
        </authorList>
    </citation>
    <scope>NUCLEOTIDE SEQUENCE [LARGE SCALE GENOMIC DNA]</scope>
    <source>
        <strain evidence="13 14">0-1</strain>
    </source>
</reference>
<feature type="compositionally biased region" description="Polar residues" evidence="10">
    <location>
        <begin position="696"/>
        <end position="705"/>
    </location>
</feature>
<feature type="compositionally biased region" description="Basic and acidic residues" evidence="10">
    <location>
        <begin position="523"/>
        <end position="535"/>
    </location>
</feature>